<organism evidence="1 2">
    <name type="scientific">Pyropia yezoensis</name>
    <name type="common">Susabi-nori</name>
    <name type="synonym">Porphyra yezoensis</name>
    <dbReference type="NCBI Taxonomy" id="2788"/>
    <lineage>
        <taxon>Eukaryota</taxon>
        <taxon>Rhodophyta</taxon>
        <taxon>Bangiophyceae</taxon>
        <taxon>Bangiales</taxon>
        <taxon>Bangiaceae</taxon>
        <taxon>Pyropia</taxon>
    </lineage>
</organism>
<proteinExistence type="predicted"/>
<reference evidence="1" key="1">
    <citation type="submission" date="2019-11" db="EMBL/GenBank/DDBJ databases">
        <title>Nori genome reveals adaptations in red seaweeds to the harsh intertidal environment.</title>
        <authorList>
            <person name="Wang D."/>
            <person name="Mao Y."/>
        </authorList>
    </citation>
    <scope>NUCLEOTIDE SEQUENCE</scope>
    <source>
        <tissue evidence="1">Gametophyte</tissue>
    </source>
</reference>
<evidence type="ECO:0000313" key="2">
    <source>
        <dbReference type="Proteomes" id="UP000798662"/>
    </source>
</evidence>
<protein>
    <submittedName>
        <fullName evidence="1">Uncharacterized protein</fullName>
    </submittedName>
</protein>
<name>A0ACC3C7Y6_PYRYE</name>
<gene>
    <name evidence="1" type="ORF">I4F81_008401</name>
</gene>
<dbReference type="EMBL" id="CM020619">
    <property type="protein sequence ID" value="KAK1865878.1"/>
    <property type="molecule type" value="Genomic_DNA"/>
</dbReference>
<comment type="caution">
    <text evidence="1">The sequence shown here is derived from an EMBL/GenBank/DDBJ whole genome shotgun (WGS) entry which is preliminary data.</text>
</comment>
<keyword evidence="2" id="KW-1185">Reference proteome</keyword>
<dbReference type="Proteomes" id="UP000798662">
    <property type="component" value="Chromosome 2"/>
</dbReference>
<accession>A0ACC3C7Y6</accession>
<evidence type="ECO:0000313" key="1">
    <source>
        <dbReference type="EMBL" id="KAK1865878.1"/>
    </source>
</evidence>
<sequence>MQFTDPPAAVAAAQSAVTWTTAERSIFLALHATHGKDWRRVAAGLPTKSHRDVVRHYYDAKVLLGLGSRFAKSAGATPAERAATFARLAAVPLGKARAAVGPAGVRRSSGGGEGGGGGGGDPGPCAAGGGDGSSSEEYDAWTPSPNRTRSKKARGCWWWFSLDPPPVLASYEVRLPSTWAVELPPAATWDGPMPPRSFDHLRMGGPAMAHERHFLSFEDEVWEVVRLRDAIDVWSTPRPDPPGAVCLPLEMHPGIYAPVICVYVPPWGFKPPPPQRHEGASAEARGGGNEE</sequence>